<dbReference type="GO" id="GO:0003677">
    <property type="term" value="F:DNA binding"/>
    <property type="evidence" value="ECO:0007669"/>
    <property type="project" value="UniProtKB-KW"/>
</dbReference>
<gene>
    <name evidence="9" type="ORF">EEW87_001975</name>
</gene>
<evidence type="ECO:0000313" key="10">
    <source>
        <dbReference type="Proteomes" id="UP000271708"/>
    </source>
</evidence>
<dbReference type="Gene3D" id="1.10.10.10">
    <property type="entry name" value="Winged helix-like DNA-binding domain superfamily/Winged helix DNA-binding domain"/>
    <property type="match status" value="1"/>
</dbReference>
<dbReference type="SUPFAM" id="SSF88659">
    <property type="entry name" value="Sigma3 and sigma4 domains of RNA polymerase sigma factors"/>
    <property type="match status" value="1"/>
</dbReference>
<evidence type="ECO:0000256" key="6">
    <source>
        <dbReference type="SAM" id="MobiDB-lite"/>
    </source>
</evidence>
<evidence type="ECO:0000256" key="2">
    <source>
        <dbReference type="ARBA" id="ARBA00023015"/>
    </source>
</evidence>
<dbReference type="SUPFAM" id="SSF88946">
    <property type="entry name" value="Sigma2 domain of RNA polymerase sigma factors"/>
    <property type="match status" value="1"/>
</dbReference>
<dbReference type="CDD" id="cd06171">
    <property type="entry name" value="Sigma70_r4"/>
    <property type="match status" value="1"/>
</dbReference>
<dbReference type="InterPro" id="IPR014284">
    <property type="entry name" value="RNA_pol_sigma-70_dom"/>
</dbReference>
<dbReference type="InterPro" id="IPR013249">
    <property type="entry name" value="RNA_pol_sigma70_r4_t2"/>
</dbReference>
<dbReference type="EMBL" id="CP044548">
    <property type="protein sequence ID" value="QFQ29356.1"/>
    <property type="molecule type" value="Genomic_DNA"/>
</dbReference>
<dbReference type="PANTHER" id="PTHR43133">
    <property type="entry name" value="RNA POLYMERASE ECF-TYPE SIGMA FACTO"/>
    <property type="match status" value="1"/>
</dbReference>
<dbReference type="OrthoDB" id="3747638at2"/>
<dbReference type="InterPro" id="IPR013324">
    <property type="entry name" value="RNA_pol_sigma_r3/r4-like"/>
</dbReference>
<evidence type="ECO:0000256" key="5">
    <source>
        <dbReference type="ARBA" id="ARBA00023163"/>
    </source>
</evidence>
<evidence type="ECO:0000313" key="9">
    <source>
        <dbReference type="EMBL" id="QFQ29356.1"/>
    </source>
</evidence>
<protein>
    <submittedName>
        <fullName evidence="9">Sigma-70 family RNA polymerase sigma factor</fullName>
    </submittedName>
</protein>
<keyword evidence="2" id="KW-0805">Transcription regulation</keyword>
<dbReference type="KEGG" id="jme:EEW87_001975"/>
<dbReference type="Pfam" id="PF04542">
    <property type="entry name" value="Sigma70_r2"/>
    <property type="match status" value="1"/>
</dbReference>
<reference evidence="9 10" key="1">
    <citation type="submission" date="2019-09" db="EMBL/GenBank/DDBJ databases">
        <title>Complete Genome Sequence of Janibacter melonis M714 with both human health impact and industrial applications.</title>
        <authorList>
            <person name="Jin M."/>
            <person name="Zhao Q.R."/>
        </authorList>
    </citation>
    <scope>NUCLEOTIDE SEQUENCE [LARGE SCALE GENOMIC DNA]</scope>
    <source>
        <strain evidence="9 10">M714</strain>
    </source>
</reference>
<dbReference type="PANTHER" id="PTHR43133:SF50">
    <property type="entry name" value="ECF RNA POLYMERASE SIGMA FACTOR SIGM"/>
    <property type="match status" value="1"/>
</dbReference>
<keyword evidence="3" id="KW-0731">Sigma factor</keyword>
<dbReference type="Gene3D" id="1.10.1740.10">
    <property type="match status" value="1"/>
</dbReference>
<name>A0A5P8FIN5_9MICO</name>
<proteinExistence type="inferred from homology"/>
<evidence type="ECO:0000256" key="3">
    <source>
        <dbReference type="ARBA" id="ARBA00023082"/>
    </source>
</evidence>
<evidence type="ECO:0000256" key="1">
    <source>
        <dbReference type="ARBA" id="ARBA00010641"/>
    </source>
</evidence>
<keyword evidence="5" id="KW-0804">Transcription</keyword>
<comment type="similarity">
    <text evidence="1">Belongs to the sigma-70 factor family. ECF subfamily.</text>
</comment>
<dbReference type="AlphaFoldDB" id="A0A5P8FIN5"/>
<dbReference type="GO" id="GO:0006352">
    <property type="term" value="P:DNA-templated transcription initiation"/>
    <property type="evidence" value="ECO:0007669"/>
    <property type="project" value="InterPro"/>
</dbReference>
<dbReference type="NCBIfam" id="TIGR02937">
    <property type="entry name" value="sigma70-ECF"/>
    <property type="match status" value="1"/>
</dbReference>
<dbReference type="GO" id="GO:0016987">
    <property type="term" value="F:sigma factor activity"/>
    <property type="evidence" value="ECO:0007669"/>
    <property type="project" value="UniProtKB-KW"/>
</dbReference>
<feature type="domain" description="RNA polymerase sigma factor 70 region 4 type 2" evidence="8">
    <location>
        <begin position="107"/>
        <end position="157"/>
    </location>
</feature>
<dbReference type="Proteomes" id="UP000271708">
    <property type="component" value="Chromosome"/>
</dbReference>
<dbReference type="InterPro" id="IPR013325">
    <property type="entry name" value="RNA_pol_sigma_r2"/>
</dbReference>
<sequence>MRVSVVTVHDEQALEELYAAHYPRLVAELALVTGSVAAGEDCANEAFTRLVLHWEKVSRFERPVAWVRRVGYHLAVDEYRRQRRHGRRREGDPEPEVQPDHGDYAGIWSAIRDLPIAQREIVVQRAAHGLTNAEIADALDLPLGTVKSRLSRARTTLRTRLGGL</sequence>
<evidence type="ECO:0000259" key="8">
    <source>
        <dbReference type="Pfam" id="PF08281"/>
    </source>
</evidence>
<feature type="region of interest" description="Disordered" evidence="6">
    <location>
        <begin position="82"/>
        <end position="102"/>
    </location>
</feature>
<dbReference type="InterPro" id="IPR007627">
    <property type="entry name" value="RNA_pol_sigma70_r2"/>
</dbReference>
<dbReference type="Pfam" id="PF08281">
    <property type="entry name" value="Sigma70_r4_2"/>
    <property type="match status" value="1"/>
</dbReference>
<keyword evidence="4" id="KW-0238">DNA-binding</keyword>
<organism evidence="9 10">
    <name type="scientific">Janibacter melonis</name>
    <dbReference type="NCBI Taxonomy" id="262209"/>
    <lineage>
        <taxon>Bacteria</taxon>
        <taxon>Bacillati</taxon>
        <taxon>Actinomycetota</taxon>
        <taxon>Actinomycetes</taxon>
        <taxon>Micrococcales</taxon>
        <taxon>Intrasporangiaceae</taxon>
        <taxon>Janibacter</taxon>
    </lineage>
</organism>
<evidence type="ECO:0000259" key="7">
    <source>
        <dbReference type="Pfam" id="PF04542"/>
    </source>
</evidence>
<dbReference type="InterPro" id="IPR039425">
    <property type="entry name" value="RNA_pol_sigma-70-like"/>
</dbReference>
<dbReference type="InterPro" id="IPR036388">
    <property type="entry name" value="WH-like_DNA-bd_sf"/>
</dbReference>
<feature type="domain" description="RNA polymerase sigma-70 region 2" evidence="7">
    <location>
        <begin position="17"/>
        <end position="84"/>
    </location>
</feature>
<evidence type="ECO:0000256" key="4">
    <source>
        <dbReference type="ARBA" id="ARBA00023125"/>
    </source>
</evidence>
<accession>A0A5P8FIN5</accession>